<evidence type="ECO:0000256" key="6">
    <source>
        <dbReference type="ARBA" id="ARBA00022884"/>
    </source>
</evidence>
<comment type="subunit">
    <text evidence="3">Homotetramer.</text>
</comment>
<evidence type="ECO:0000313" key="9">
    <source>
        <dbReference type="EMBL" id="RNA39813.1"/>
    </source>
</evidence>
<evidence type="ECO:0000256" key="4">
    <source>
        <dbReference type="ARBA" id="ARBA00022490"/>
    </source>
</evidence>
<keyword evidence="7" id="KW-0007">Acetylation</keyword>
<sequence length="345" mass="37906">MRFFEILLSKNSTKSTFDFCKMMRGILVEKFGGSEECKFQSNIPIPEPNDDQLQIRVYAAGVNPVDTYIRSGTHSRKPNLPYTPGGDSAGVVTKIGKNINNFNVGDRVFTCNSDSGTYAEYTVSKPMYTFKLDDSLSFEEGSALGIPYFTAYRALFLKGQAKPGETVLVHGASGGVGLACVQLAKSHGLRVIGTAGTDAGMSLVKSTGADYVFNHREEHYMDKIKALNPEGLELVIEMLANVNLANDIQILRWKKGRVMVVGNRGDIEINARFLMAKETSITGVTLFTSDQSDFNLMYSHLNALIKQKIVKPVMGKIYPIQEAHTAQHDVINNSGTTGRLTLKID</sequence>
<dbReference type="PROSITE" id="PS01162">
    <property type="entry name" value="QOR_ZETA_CRYSTAL"/>
    <property type="match status" value="1"/>
</dbReference>
<dbReference type="Gene3D" id="3.90.180.10">
    <property type="entry name" value="Medium-chain alcohol dehydrogenases, catalytic domain"/>
    <property type="match status" value="1"/>
</dbReference>
<dbReference type="Gene3D" id="3.40.50.720">
    <property type="entry name" value="NAD(P)-binding Rossmann-like Domain"/>
    <property type="match status" value="1"/>
</dbReference>
<proteinExistence type="inferred from homology"/>
<protein>
    <submittedName>
        <fullName evidence="9">Quinone oxidoreductase</fullName>
    </submittedName>
</protein>
<evidence type="ECO:0000256" key="5">
    <source>
        <dbReference type="ARBA" id="ARBA00022857"/>
    </source>
</evidence>
<dbReference type="Proteomes" id="UP000276133">
    <property type="component" value="Unassembled WGS sequence"/>
</dbReference>
<keyword evidence="6" id="KW-0694">RNA-binding</keyword>
<dbReference type="PANTHER" id="PTHR44154">
    <property type="entry name" value="QUINONE OXIDOREDUCTASE"/>
    <property type="match status" value="1"/>
</dbReference>
<evidence type="ECO:0000256" key="7">
    <source>
        <dbReference type="ARBA" id="ARBA00022990"/>
    </source>
</evidence>
<evidence type="ECO:0000256" key="3">
    <source>
        <dbReference type="ARBA" id="ARBA00011881"/>
    </source>
</evidence>
<dbReference type="GO" id="GO:0003730">
    <property type="term" value="F:mRNA 3'-UTR binding"/>
    <property type="evidence" value="ECO:0007669"/>
    <property type="project" value="TreeGrafter"/>
</dbReference>
<dbReference type="GO" id="GO:0005829">
    <property type="term" value="C:cytosol"/>
    <property type="evidence" value="ECO:0007669"/>
    <property type="project" value="TreeGrafter"/>
</dbReference>
<evidence type="ECO:0000256" key="2">
    <source>
        <dbReference type="ARBA" id="ARBA00010371"/>
    </source>
</evidence>
<gene>
    <name evidence="9" type="ORF">BpHYR1_014254</name>
</gene>
<reference evidence="9 10" key="1">
    <citation type="journal article" date="2018" name="Sci. Rep.">
        <title>Genomic signatures of local adaptation to the degree of environmental predictability in rotifers.</title>
        <authorList>
            <person name="Franch-Gras L."/>
            <person name="Hahn C."/>
            <person name="Garcia-Roger E.M."/>
            <person name="Carmona M.J."/>
            <person name="Serra M."/>
            <person name="Gomez A."/>
        </authorList>
    </citation>
    <scope>NUCLEOTIDE SEQUENCE [LARGE SCALE GENOMIC DNA]</scope>
    <source>
        <strain evidence="9">HYR1</strain>
    </source>
</reference>
<dbReference type="STRING" id="10195.A0A3M7SVI7"/>
<dbReference type="GO" id="GO:0008270">
    <property type="term" value="F:zinc ion binding"/>
    <property type="evidence" value="ECO:0007669"/>
    <property type="project" value="InterPro"/>
</dbReference>
<keyword evidence="5" id="KW-0521">NADP</keyword>
<comment type="subcellular location">
    <subcellularLocation>
        <location evidence="1">Cytoplasm</location>
    </subcellularLocation>
</comment>
<dbReference type="InterPro" id="IPR002364">
    <property type="entry name" value="Quin_OxRdtase/zeta-crystal_CS"/>
</dbReference>
<dbReference type="FunFam" id="3.40.50.720:FF:000244">
    <property type="entry name" value="quinone oxidoreductase"/>
    <property type="match status" value="1"/>
</dbReference>
<dbReference type="PANTHER" id="PTHR44154:SF1">
    <property type="entry name" value="QUINONE OXIDOREDUCTASE"/>
    <property type="match status" value="1"/>
</dbReference>
<dbReference type="InterPro" id="IPR051603">
    <property type="entry name" value="Zinc-ADH_QOR/CCCR"/>
</dbReference>
<dbReference type="Pfam" id="PF08240">
    <property type="entry name" value="ADH_N"/>
    <property type="match status" value="1"/>
</dbReference>
<keyword evidence="10" id="KW-1185">Reference proteome</keyword>
<dbReference type="GO" id="GO:0070402">
    <property type="term" value="F:NADPH binding"/>
    <property type="evidence" value="ECO:0007669"/>
    <property type="project" value="TreeGrafter"/>
</dbReference>
<dbReference type="OrthoDB" id="3941538at2759"/>
<dbReference type="Pfam" id="PF00107">
    <property type="entry name" value="ADH_zinc_N"/>
    <property type="match status" value="1"/>
</dbReference>
<name>A0A3M7SVI7_BRAPC</name>
<dbReference type="InterPro" id="IPR013154">
    <property type="entry name" value="ADH-like_N"/>
</dbReference>
<feature type="domain" description="Enoyl reductase (ER)" evidence="8">
    <location>
        <begin position="32"/>
        <end position="342"/>
    </location>
</feature>
<evidence type="ECO:0000256" key="1">
    <source>
        <dbReference type="ARBA" id="ARBA00004496"/>
    </source>
</evidence>
<dbReference type="AlphaFoldDB" id="A0A3M7SVI7"/>
<organism evidence="9 10">
    <name type="scientific">Brachionus plicatilis</name>
    <name type="common">Marine rotifer</name>
    <name type="synonym">Brachionus muelleri</name>
    <dbReference type="NCBI Taxonomy" id="10195"/>
    <lineage>
        <taxon>Eukaryota</taxon>
        <taxon>Metazoa</taxon>
        <taxon>Spiralia</taxon>
        <taxon>Gnathifera</taxon>
        <taxon>Rotifera</taxon>
        <taxon>Eurotatoria</taxon>
        <taxon>Monogononta</taxon>
        <taxon>Pseudotrocha</taxon>
        <taxon>Ploima</taxon>
        <taxon>Brachionidae</taxon>
        <taxon>Brachionus</taxon>
    </lineage>
</organism>
<comment type="caution">
    <text evidence="9">The sequence shown here is derived from an EMBL/GenBank/DDBJ whole genome shotgun (WGS) entry which is preliminary data.</text>
</comment>
<dbReference type="InterPro" id="IPR020843">
    <property type="entry name" value="ER"/>
</dbReference>
<dbReference type="GO" id="GO:0003960">
    <property type="term" value="F:quinone reductase (NADPH) activity"/>
    <property type="evidence" value="ECO:0007669"/>
    <property type="project" value="TreeGrafter"/>
</dbReference>
<accession>A0A3M7SVI7</accession>
<dbReference type="SUPFAM" id="SSF51735">
    <property type="entry name" value="NAD(P)-binding Rossmann-fold domains"/>
    <property type="match status" value="1"/>
</dbReference>
<dbReference type="InterPro" id="IPR036291">
    <property type="entry name" value="NAD(P)-bd_dom_sf"/>
</dbReference>
<dbReference type="CDD" id="cd08253">
    <property type="entry name" value="zeta_crystallin"/>
    <property type="match status" value="1"/>
</dbReference>
<dbReference type="EMBL" id="REGN01000702">
    <property type="protein sequence ID" value="RNA39813.1"/>
    <property type="molecule type" value="Genomic_DNA"/>
</dbReference>
<evidence type="ECO:0000259" key="8">
    <source>
        <dbReference type="SMART" id="SM00829"/>
    </source>
</evidence>
<dbReference type="SMART" id="SM00829">
    <property type="entry name" value="PKS_ER"/>
    <property type="match status" value="1"/>
</dbReference>
<comment type="similarity">
    <text evidence="2">Belongs to the zinc-containing alcohol dehydrogenase family. Quinone oxidoreductase subfamily.</text>
</comment>
<keyword evidence="4" id="KW-0963">Cytoplasm</keyword>
<evidence type="ECO:0000313" key="10">
    <source>
        <dbReference type="Proteomes" id="UP000276133"/>
    </source>
</evidence>
<dbReference type="SUPFAM" id="SSF50129">
    <property type="entry name" value="GroES-like"/>
    <property type="match status" value="1"/>
</dbReference>
<dbReference type="InterPro" id="IPR011032">
    <property type="entry name" value="GroES-like_sf"/>
</dbReference>
<dbReference type="InterPro" id="IPR013149">
    <property type="entry name" value="ADH-like_C"/>
</dbReference>